<evidence type="ECO:0000256" key="9">
    <source>
        <dbReference type="SAM" id="MobiDB-lite"/>
    </source>
</evidence>
<feature type="compositionally biased region" description="Polar residues" evidence="9">
    <location>
        <begin position="199"/>
        <end position="209"/>
    </location>
</feature>
<evidence type="ECO:0000256" key="3">
    <source>
        <dbReference type="ARBA" id="ARBA00022723"/>
    </source>
</evidence>
<dbReference type="PROSITE" id="PS00028">
    <property type="entry name" value="ZINC_FINGER_C2H2_1"/>
    <property type="match status" value="3"/>
</dbReference>
<evidence type="ECO:0000256" key="1">
    <source>
        <dbReference type="ARBA" id="ARBA00004123"/>
    </source>
</evidence>
<evidence type="ECO:0000259" key="10">
    <source>
        <dbReference type="PROSITE" id="PS50157"/>
    </source>
</evidence>
<sequence>MRTQINPEVYLVNNPPDHEVSRIRVQLLSPSVLQVYRQSAAPTASVMSKIEMLRLLINQRLTAAAEEIFEVFGRTIAEYEEEISRSRLEIDRQRRLLDLSRQPRISLQVDGSAISEQQDWSSSVEMNDEHSALIKEEDDEDVWSDQQDDTPQTSEHNDVNFVLFQGGGGRQRQDNGHRISSPPKFPSQDLEDLELDPQPGTSVQQSCSDLNEDEPEESDLAAGNGDCVELEVPLPEVVDSYICTICGRAFAQRGHWAKHVQVHRKLETKVDKSYTCDICGKRLTRFDGYQKHLRIHTGEKPYSCDECGRRFSDNSNYKRHIRTHKVQKAQQS</sequence>
<evidence type="ECO:0000313" key="11">
    <source>
        <dbReference type="Ensembl" id="ENSAPEP00000015651.1"/>
    </source>
</evidence>
<dbReference type="Proteomes" id="UP000265080">
    <property type="component" value="Chromosome 17"/>
</dbReference>
<dbReference type="PANTHER" id="PTHR16515">
    <property type="entry name" value="PR DOMAIN ZINC FINGER PROTEIN"/>
    <property type="match status" value="1"/>
</dbReference>
<keyword evidence="12" id="KW-1185">Reference proteome</keyword>
<evidence type="ECO:0000256" key="8">
    <source>
        <dbReference type="PROSITE-ProRule" id="PRU00042"/>
    </source>
</evidence>
<dbReference type="FunFam" id="3.30.160.60:FF:000925">
    <property type="entry name" value="Zinc finger protein 668"/>
    <property type="match status" value="1"/>
</dbReference>
<evidence type="ECO:0000256" key="4">
    <source>
        <dbReference type="ARBA" id="ARBA00022737"/>
    </source>
</evidence>
<dbReference type="InterPro" id="IPR013087">
    <property type="entry name" value="Znf_C2H2_type"/>
</dbReference>
<proteinExistence type="inferred from homology"/>
<dbReference type="Gene3D" id="3.30.160.60">
    <property type="entry name" value="Classic Zinc Finger"/>
    <property type="match status" value="3"/>
</dbReference>
<feature type="region of interest" description="Disordered" evidence="9">
    <location>
        <begin position="135"/>
        <end position="221"/>
    </location>
</feature>
<reference evidence="11" key="2">
    <citation type="submission" date="2025-08" db="UniProtKB">
        <authorList>
            <consortium name="Ensembl"/>
        </authorList>
    </citation>
    <scope>IDENTIFICATION</scope>
</reference>
<feature type="domain" description="C2H2-type" evidence="10">
    <location>
        <begin position="302"/>
        <end position="329"/>
    </location>
</feature>
<keyword evidence="5 8" id="KW-0863">Zinc-finger</keyword>
<keyword evidence="6" id="KW-0862">Zinc</keyword>
<keyword evidence="3" id="KW-0479">Metal-binding</keyword>
<reference evidence="11" key="3">
    <citation type="submission" date="2025-09" db="UniProtKB">
        <authorList>
            <consortium name="Ensembl"/>
        </authorList>
    </citation>
    <scope>IDENTIFICATION</scope>
</reference>
<dbReference type="SUPFAM" id="SSF57667">
    <property type="entry name" value="beta-beta-alpha zinc fingers"/>
    <property type="match status" value="2"/>
</dbReference>
<name>A0A3P8SVD7_AMPPE</name>
<dbReference type="InterPro" id="IPR036236">
    <property type="entry name" value="Znf_C2H2_sf"/>
</dbReference>
<keyword evidence="7" id="KW-0539">Nucleus</keyword>
<dbReference type="FunFam" id="3.30.160.60:FF:001442">
    <property type="entry name" value="zinc finger protein 696"/>
    <property type="match status" value="1"/>
</dbReference>
<dbReference type="Pfam" id="PF00096">
    <property type="entry name" value="zf-C2H2"/>
    <property type="match status" value="3"/>
</dbReference>
<dbReference type="GO" id="GO:0005634">
    <property type="term" value="C:nucleus"/>
    <property type="evidence" value="ECO:0007669"/>
    <property type="project" value="UniProtKB-SubCell"/>
</dbReference>
<evidence type="ECO:0000256" key="7">
    <source>
        <dbReference type="ARBA" id="ARBA00023242"/>
    </source>
</evidence>
<dbReference type="InterPro" id="IPR050331">
    <property type="entry name" value="Zinc_finger"/>
</dbReference>
<feature type="domain" description="C2H2-type" evidence="10">
    <location>
        <begin position="241"/>
        <end position="268"/>
    </location>
</feature>
<evidence type="ECO:0000256" key="2">
    <source>
        <dbReference type="ARBA" id="ARBA00006991"/>
    </source>
</evidence>
<dbReference type="OMA" id="RFDGYQK"/>
<reference evidence="11 12" key="1">
    <citation type="submission" date="2018-03" db="EMBL/GenBank/DDBJ databases">
        <title>Finding Nemo's genes: A chromosome-scale reference assembly of the genome of the orange clownfish Amphiprion percula.</title>
        <authorList>
            <person name="Lehmann R."/>
        </authorList>
    </citation>
    <scope>NUCLEOTIDE SEQUENCE</scope>
</reference>
<feature type="compositionally biased region" description="Acidic residues" evidence="9">
    <location>
        <begin position="136"/>
        <end position="148"/>
    </location>
</feature>
<dbReference type="GO" id="GO:0008270">
    <property type="term" value="F:zinc ion binding"/>
    <property type="evidence" value="ECO:0007669"/>
    <property type="project" value="UniProtKB-KW"/>
</dbReference>
<protein>
    <recommendedName>
        <fullName evidence="10">C2H2-type domain-containing protein</fullName>
    </recommendedName>
</protein>
<dbReference type="PROSITE" id="PS50157">
    <property type="entry name" value="ZINC_FINGER_C2H2_2"/>
    <property type="match status" value="3"/>
</dbReference>
<dbReference type="SMART" id="SM00355">
    <property type="entry name" value="ZnF_C2H2"/>
    <property type="match status" value="3"/>
</dbReference>
<evidence type="ECO:0000256" key="5">
    <source>
        <dbReference type="ARBA" id="ARBA00022771"/>
    </source>
</evidence>
<comment type="similarity">
    <text evidence="2">Belongs to the krueppel C2H2-type zinc-finger protein family.</text>
</comment>
<feature type="compositionally biased region" description="Acidic residues" evidence="9">
    <location>
        <begin position="210"/>
        <end position="219"/>
    </location>
</feature>
<evidence type="ECO:0000313" key="12">
    <source>
        <dbReference type="Proteomes" id="UP000265080"/>
    </source>
</evidence>
<dbReference type="STRING" id="161767.ENSAPEP00000015651"/>
<dbReference type="Ensembl" id="ENSAPET00000016058.1">
    <property type="protein sequence ID" value="ENSAPEP00000015651.1"/>
    <property type="gene ID" value="ENSAPEG00000011156.1"/>
</dbReference>
<feature type="domain" description="C2H2-type" evidence="10">
    <location>
        <begin position="274"/>
        <end position="301"/>
    </location>
</feature>
<dbReference type="AlphaFoldDB" id="A0A3P8SVD7"/>
<dbReference type="GO" id="GO:0010468">
    <property type="term" value="P:regulation of gene expression"/>
    <property type="evidence" value="ECO:0007669"/>
    <property type="project" value="TreeGrafter"/>
</dbReference>
<comment type="subcellular location">
    <subcellularLocation>
        <location evidence="1">Nucleus</location>
    </subcellularLocation>
</comment>
<keyword evidence="4" id="KW-0677">Repeat</keyword>
<dbReference type="GeneTree" id="ENSGT01150000286953"/>
<evidence type="ECO:0000256" key="6">
    <source>
        <dbReference type="ARBA" id="ARBA00022833"/>
    </source>
</evidence>
<accession>A0A3P8SVD7</accession>
<organism evidence="11 12">
    <name type="scientific">Amphiprion percula</name>
    <name type="common">Orange clownfish</name>
    <name type="synonym">Lutjanus percula</name>
    <dbReference type="NCBI Taxonomy" id="161767"/>
    <lineage>
        <taxon>Eukaryota</taxon>
        <taxon>Metazoa</taxon>
        <taxon>Chordata</taxon>
        <taxon>Craniata</taxon>
        <taxon>Vertebrata</taxon>
        <taxon>Euteleostomi</taxon>
        <taxon>Actinopterygii</taxon>
        <taxon>Neopterygii</taxon>
        <taxon>Teleostei</taxon>
        <taxon>Neoteleostei</taxon>
        <taxon>Acanthomorphata</taxon>
        <taxon>Ovalentaria</taxon>
        <taxon>Pomacentridae</taxon>
        <taxon>Amphiprion</taxon>
    </lineage>
</organism>
<dbReference type="PANTHER" id="PTHR16515:SF66">
    <property type="entry name" value="C2H2-TYPE DOMAIN-CONTAINING PROTEIN"/>
    <property type="match status" value="1"/>
</dbReference>